<dbReference type="GO" id="GO:0005886">
    <property type="term" value="C:plasma membrane"/>
    <property type="evidence" value="ECO:0007669"/>
    <property type="project" value="UniProtKB-SubCell"/>
</dbReference>
<dbReference type="AlphaFoldDB" id="A0A679GKA1"/>
<dbReference type="Pfam" id="PF00990">
    <property type="entry name" value="GGDEF"/>
    <property type="match status" value="1"/>
</dbReference>
<dbReference type="Gene3D" id="3.30.70.270">
    <property type="match status" value="1"/>
</dbReference>
<dbReference type="Gene3D" id="3.30.450.20">
    <property type="entry name" value="PAS domain"/>
    <property type="match status" value="2"/>
</dbReference>
<keyword evidence="5" id="KW-0812">Transmembrane</keyword>
<name>A0A679GKA1_9GAMM</name>
<dbReference type="Pfam" id="PF22588">
    <property type="entry name" value="dCache_1_like"/>
    <property type="match status" value="1"/>
</dbReference>
<organism evidence="7 8">
    <name type="scientific">Metapseudomonas otitidis</name>
    <dbReference type="NCBI Taxonomy" id="319939"/>
    <lineage>
        <taxon>Bacteria</taxon>
        <taxon>Pseudomonadati</taxon>
        <taxon>Pseudomonadota</taxon>
        <taxon>Gammaproteobacteria</taxon>
        <taxon>Pseudomonadales</taxon>
        <taxon>Pseudomonadaceae</taxon>
        <taxon>Metapseudomonas</taxon>
    </lineage>
</organism>
<feature type="domain" description="GGDEF" evidence="6">
    <location>
        <begin position="365"/>
        <end position="502"/>
    </location>
</feature>
<comment type="cofactor">
    <cofactor evidence="1">
        <name>Mg(2+)</name>
        <dbReference type="ChEBI" id="CHEBI:18420"/>
    </cofactor>
</comment>
<dbReference type="NCBIfam" id="TIGR00254">
    <property type="entry name" value="GGDEF"/>
    <property type="match status" value="1"/>
</dbReference>
<dbReference type="PROSITE" id="PS50887">
    <property type="entry name" value="GGDEF"/>
    <property type="match status" value="1"/>
</dbReference>
<keyword evidence="5" id="KW-1133">Transmembrane helix</keyword>
<reference evidence="7 8" key="1">
    <citation type="journal article" date="2020" name="Microbiol. Resour. Announc.">
        <title>Complete genome sequence of Pseudomonas otitidis strain MrB4, isolated from Lake Biwa in Japan.</title>
        <authorList>
            <person name="Miyazaki K."/>
            <person name="Hase E."/>
            <person name="Maruya T."/>
        </authorList>
    </citation>
    <scope>NUCLEOTIDE SEQUENCE [LARGE SCALE GENOMIC DNA]</scope>
    <source>
        <strain evidence="7 8">MrB4</strain>
    </source>
</reference>
<dbReference type="RefSeq" id="WP_172433137.1">
    <property type="nucleotide sequence ID" value="NZ_AP022642.1"/>
</dbReference>
<proteinExistence type="predicted"/>
<comment type="catalytic activity">
    <reaction evidence="4">
        <text>2 GTP = 3',3'-c-di-GMP + 2 diphosphate</text>
        <dbReference type="Rhea" id="RHEA:24898"/>
        <dbReference type="ChEBI" id="CHEBI:33019"/>
        <dbReference type="ChEBI" id="CHEBI:37565"/>
        <dbReference type="ChEBI" id="CHEBI:58805"/>
        <dbReference type="EC" id="2.7.7.65"/>
    </reaction>
</comment>
<feature type="transmembrane region" description="Helical" evidence="5">
    <location>
        <begin position="284"/>
        <end position="304"/>
    </location>
</feature>
<evidence type="ECO:0000256" key="4">
    <source>
        <dbReference type="ARBA" id="ARBA00034247"/>
    </source>
</evidence>
<accession>A0A679GKA1</accession>
<dbReference type="CDD" id="cd12915">
    <property type="entry name" value="PDC2_DGC_like"/>
    <property type="match status" value="1"/>
</dbReference>
<dbReference type="EMBL" id="AP022642">
    <property type="protein sequence ID" value="BCA27999.1"/>
    <property type="molecule type" value="Genomic_DNA"/>
</dbReference>
<dbReference type="InterPro" id="IPR029787">
    <property type="entry name" value="Nucleotide_cyclase"/>
</dbReference>
<dbReference type="PANTHER" id="PTHR45138:SF9">
    <property type="entry name" value="DIGUANYLATE CYCLASE DGCM-RELATED"/>
    <property type="match status" value="1"/>
</dbReference>
<dbReference type="SUPFAM" id="SSF55073">
    <property type="entry name" value="Nucleotide cyclase"/>
    <property type="match status" value="1"/>
</dbReference>
<dbReference type="CDD" id="cd01949">
    <property type="entry name" value="GGDEF"/>
    <property type="match status" value="1"/>
</dbReference>
<evidence type="ECO:0000256" key="1">
    <source>
        <dbReference type="ARBA" id="ARBA00001946"/>
    </source>
</evidence>
<dbReference type="InterPro" id="IPR054327">
    <property type="entry name" value="His-kinase-like_sensor"/>
</dbReference>
<dbReference type="CDD" id="cd12914">
    <property type="entry name" value="PDC1_DGC_like"/>
    <property type="match status" value="1"/>
</dbReference>
<evidence type="ECO:0000313" key="7">
    <source>
        <dbReference type="EMBL" id="BCA27999.1"/>
    </source>
</evidence>
<evidence type="ECO:0000256" key="2">
    <source>
        <dbReference type="ARBA" id="ARBA00004533"/>
    </source>
</evidence>
<dbReference type="InterPro" id="IPR043128">
    <property type="entry name" value="Rev_trsase/Diguanyl_cyclase"/>
</dbReference>
<dbReference type="InterPro" id="IPR000160">
    <property type="entry name" value="GGDEF_dom"/>
</dbReference>
<dbReference type="GO" id="GO:0052621">
    <property type="term" value="F:diguanylate cyclase activity"/>
    <property type="evidence" value="ECO:0007669"/>
    <property type="project" value="UniProtKB-EC"/>
</dbReference>
<dbReference type="InterPro" id="IPR050469">
    <property type="entry name" value="Diguanylate_Cyclase"/>
</dbReference>
<sequence length="503" mass="54747">MKRDIRLTALLLAIIVVSLIALVGWKVWASRERTLHEAYVHSLNLTQALDTYAEGIVRQSSTLLLGFMERLEAEGTGPEQMKRLHALADQQQLLMSQLNGIVIYDAAGNWLMSSNGEVPANANSGDRAFFLFHRDNPTREVHIGPPIRSRATGAWVITVSRRFEDAPGHFAGVVAVTLGVENFLRLFGKIDVGTEGAIALTFTNGQMLVRYPFREQDMTHDFSGSPIYTQYLVGHSVGTAALTSSLDGVDRLYAFRKNEHLPLVTTVAVGKGETLQAWRTETQFTVGVATAMLGGIGIVGHLLIRDIRRRIRTERLLMATREDLLLSNARLEALASRDPLTGLANRRGFDMTLTTEARRAYRERTPLSLLLLDIDHFKRFNDAYGHIAGDECLKAVGEALQGCVRRPSDQAARYGGEEMAVILPGTDLAGAQAVGEAILERLAELAIPHSASPLGRVSASIGVATLQGPALLGGELALVEAADQALYRAKDAGRNRVELAGPA</sequence>
<dbReference type="Proteomes" id="UP000501237">
    <property type="component" value="Chromosome"/>
</dbReference>
<dbReference type="GO" id="GO:1902201">
    <property type="term" value="P:negative regulation of bacterial-type flagellum-dependent cell motility"/>
    <property type="evidence" value="ECO:0007669"/>
    <property type="project" value="TreeGrafter"/>
</dbReference>
<dbReference type="FunFam" id="3.30.70.270:FF:000001">
    <property type="entry name" value="Diguanylate cyclase domain protein"/>
    <property type="match status" value="1"/>
</dbReference>
<dbReference type="PANTHER" id="PTHR45138">
    <property type="entry name" value="REGULATORY COMPONENTS OF SENSORY TRANSDUCTION SYSTEM"/>
    <property type="match status" value="1"/>
</dbReference>
<dbReference type="EC" id="2.7.7.65" evidence="3"/>
<dbReference type="GO" id="GO:0043709">
    <property type="term" value="P:cell adhesion involved in single-species biofilm formation"/>
    <property type="evidence" value="ECO:0007669"/>
    <property type="project" value="TreeGrafter"/>
</dbReference>
<evidence type="ECO:0000313" key="8">
    <source>
        <dbReference type="Proteomes" id="UP000501237"/>
    </source>
</evidence>
<dbReference type="GeneID" id="57397197"/>
<evidence type="ECO:0000256" key="3">
    <source>
        <dbReference type="ARBA" id="ARBA00012528"/>
    </source>
</evidence>
<comment type="subcellular location">
    <subcellularLocation>
        <location evidence="2">Cell inner membrane</location>
    </subcellularLocation>
</comment>
<keyword evidence="5" id="KW-0472">Membrane</keyword>
<dbReference type="SMART" id="SM00267">
    <property type="entry name" value="GGDEF"/>
    <property type="match status" value="1"/>
</dbReference>
<dbReference type="KEGG" id="poj:PtoMrB4_19760"/>
<gene>
    <name evidence="7" type="ORF">PtoMrB4_19760</name>
</gene>
<evidence type="ECO:0000256" key="5">
    <source>
        <dbReference type="SAM" id="Phobius"/>
    </source>
</evidence>
<protein>
    <recommendedName>
        <fullName evidence="3">diguanylate cyclase</fullName>
        <ecNumber evidence="3">2.7.7.65</ecNumber>
    </recommendedName>
</protein>
<evidence type="ECO:0000259" key="6">
    <source>
        <dbReference type="PROSITE" id="PS50887"/>
    </source>
</evidence>